<proteinExistence type="predicted"/>
<keyword evidence="3" id="KW-1185">Reference proteome</keyword>
<protein>
    <submittedName>
        <fullName evidence="2">Uncharacterized protein</fullName>
    </submittedName>
</protein>
<reference evidence="2 3" key="1">
    <citation type="journal article" date="2020" name="bioRxiv">
        <title>Whole genome comparisons of ergot fungi reveals the divergence and evolution of species within the genus Claviceps are the result of varying mechanisms driving genome evolution and host range expansion.</title>
        <authorList>
            <person name="Wyka S.A."/>
            <person name="Mondo S.J."/>
            <person name="Liu M."/>
            <person name="Dettman J."/>
            <person name="Nalam V."/>
            <person name="Broders K.D."/>
        </authorList>
    </citation>
    <scope>NUCLEOTIDE SEQUENCE [LARGE SCALE GENOMIC DNA]</scope>
    <source>
        <strain evidence="2 3">CCC 1485</strain>
    </source>
</reference>
<dbReference type="OrthoDB" id="4961471at2759"/>
<dbReference type="AlphaFoldDB" id="A0A9P7M5G2"/>
<dbReference type="EMBL" id="SRPO01000775">
    <property type="protein sequence ID" value="KAG5930096.1"/>
    <property type="molecule type" value="Genomic_DNA"/>
</dbReference>
<feature type="region of interest" description="Disordered" evidence="1">
    <location>
        <begin position="365"/>
        <end position="406"/>
    </location>
</feature>
<evidence type="ECO:0000313" key="3">
    <source>
        <dbReference type="Proteomes" id="UP000706124"/>
    </source>
</evidence>
<name>A0A9P7M5G2_9HYPO</name>
<feature type="compositionally biased region" description="Polar residues" evidence="1">
    <location>
        <begin position="10"/>
        <end position="23"/>
    </location>
</feature>
<comment type="caution">
    <text evidence="2">The sequence shown here is derived from an EMBL/GenBank/DDBJ whole genome shotgun (WGS) entry which is preliminary data.</text>
</comment>
<accession>A0A9P7M5G2</accession>
<feature type="region of interest" description="Disordered" evidence="1">
    <location>
        <begin position="266"/>
        <end position="296"/>
    </location>
</feature>
<dbReference type="Proteomes" id="UP000706124">
    <property type="component" value="Unassembled WGS sequence"/>
</dbReference>
<organism evidence="2 3">
    <name type="scientific">Claviceps pazoutovae</name>
    <dbReference type="NCBI Taxonomy" id="1649127"/>
    <lineage>
        <taxon>Eukaryota</taxon>
        <taxon>Fungi</taxon>
        <taxon>Dikarya</taxon>
        <taxon>Ascomycota</taxon>
        <taxon>Pezizomycotina</taxon>
        <taxon>Sordariomycetes</taxon>
        <taxon>Hypocreomycetidae</taxon>
        <taxon>Hypocreales</taxon>
        <taxon>Clavicipitaceae</taxon>
        <taxon>Claviceps</taxon>
    </lineage>
</organism>
<sequence length="406" mass="45836">MPSRGRAPSTRASSAQAANSTPASGEALPNSIRPDQPDDGMVAILRHIVRQGDTLNQVLVKQTQQLENLQTQSRIEERPTVAHMNPQIFGKPPSFDGKDFTKFRSWWSKVSIYLESYADSFKSDSVKINWTGSLLTDKAYMWHDHRYNRHKLDKECDTWDLYSKALETRFTDKTKVSKDYDRLLELKYEGRISQFLLEFLELHESGQPLGIGLRRHLIKTLPLKISELVYDKHGRDPESDEDYINALEVAGEHYERMVHDGILPASVTAPSKSDQQPSNTGTTKDSRKSGGTKRWPSLKEALQGIDQTSIDQRRADLIGCLRCGRDSHKTLTCYAKTDLNGRDLPRTPPLPTHLPTAPTKVATLKRHLDEPDEEELPPPKAPRISGISEGYPNTGFYEQSDADSDL</sequence>
<evidence type="ECO:0000313" key="2">
    <source>
        <dbReference type="EMBL" id="KAG5930096.1"/>
    </source>
</evidence>
<feature type="region of interest" description="Disordered" evidence="1">
    <location>
        <begin position="1"/>
        <end position="37"/>
    </location>
</feature>
<evidence type="ECO:0000256" key="1">
    <source>
        <dbReference type="SAM" id="MobiDB-lite"/>
    </source>
</evidence>
<feature type="compositionally biased region" description="Polar residues" evidence="1">
    <location>
        <begin position="268"/>
        <end position="283"/>
    </location>
</feature>
<gene>
    <name evidence="2" type="ORF">E4U60_007170</name>
</gene>